<dbReference type="Proteomes" id="UP000191987">
    <property type="component" value="Unassembled WGS sequence"/>
</dbReference>
<accession>A0A1S7RBW0</accession>
<name>A0A1S7RBW0_9HYPH</name>
<dbReference type="EMBL" id="FBWG01000032">
    <property type="protein sequence ID" value="CUX50055.1"/>
    <property type="molecule type" value="Genomic_DNA"/>
</dbReference>
<proteinExistence type="predicted"/>
<dbReference type="AlphaFoldDB" id="A0A1S7RBW0"/>
<reference evidence="1 2" key="1">
    <citation type="submission" date="2016-01" db="EMBL/GenBank/DDBJ databases">
        <authorList>
            <person name="Oliw E.H."/>
        </authorList>
    </citation>
    <scope>NUCLEOTIDE SEQUENCE [LARGE SCALE GENOMIC DNA]</scope>
    <source>
        <strain evidence="1 2">Zutra 3-1</strain>
    </source>
</reference>
<protein>
    <submittedName>
        <fullName evidence="1">Uncharacterized protein</fullName>
    </submittedName>
</protein>
<evidence type="ECO:0000313" key="1">
    <source>
        <dbReference type="EMBL" id="CUX50055.1"/>
    </source>
</evidence>
<gene>
    <name evidence="1" type="ORF">AGR7C_Lc140187</name>
</gene>
<organism evidence="1 2">
    <name type="scientific">Agrobacterium deltaense Zutra 3/1</name>
    <dbReference type="NCBI Taxonomy" id="1183427"/>
    <lineage>
        <taxon>Bacteria</taxon>
        <taxon>Pseudomonadati</taxon>
        <taxon>Pseudomonadota</taxon>
        <taxon>Alphaproteobacteria</taxon>
        <taxon>Hyphomicrobiales</taxon>
        <taxon>Rhizobiaceae</taxon>
        <taxon>Rhizobium/Agrobacterium group</taxon>
        <taxon>Agrobacterium</taxon>
    </lineage>
</organism>
<sequence length="181" mass="19942">MQVGNKGALLSLRLLPVAKAQQIRGMDGDEKACAARRQKNMPAFLRHTARASRQRIKGRGAHGHDKIRIDKAQFCTQPPGAALHFPAVRAGMQPSFPTLLEFKMFYGVGHITLRTIYLGFLEAFLEQTACRADERPALQVFFIAGLFANEDHARPAVAVTKNQLGGVPVEVTSFAAFRLLM</sequence>
<evidence type="ECO:0000313" key="2">
    <source>
        <dbReference type="Proteomes" id="UP000191987"/>
    </source>
</evidence>